<dbReference type="AlphaFoldDB" id="A0AAE0F5S6"/>
<evidence type="ECO:0000259" key="1">
    <source>
        <dbReference type="PROSITE" id="PS51502"/>
    </source>
</evidence>
<evidence type="ECO:0000313" key="3">
    <source>
        <dbReference type="Proteomes" id="UP001190700"/>
    </source>
</evidence>
<protein>
    <recommendedName>
        <fullName evidence="1">Stress-response A/B barrel domain-containing protein</fullName>
    </recommendedName>
</protein>
<evidence type="ECO:0000313" key="2">
    <source>
        <dbReference type="EMBL" id="KAK3251425.1"/>
    </source>
</evidence>
<dbReference type="InterPro" id="IPR011008">
    <property type="entry name" value="Dimeric_a/b-barrel"/>
</dbReference>
<keyword evidence="3" id="KW-1185">Reference proteome</keyword>
<sequence>MPDIVIDWYWSRNLTLDSRSDVNQGFSHLVVVKLKDTKHLEQYLPHPEHIKLKELQGPLIEKIMVLDWIEGENSMENTSM</sequence>
<dbReference type="SUPFAM" id="SSF54909">
    <property type="entry name" value="Dimeric alpha+beta barrel"/>
    <property type="match status" value="1"/>
</dbReference>
<dbReference type="PROSITE" id="PS51502">
    <property type="entry name" value="S_R_A_B_BARREL"/>
    <property type="match status" value="1"/>
</dbReference>
<accession>A0AAE0F5S6</accession>
<name>A0AAE0F5S6_9CHLO</name>
<organism evidence="2 3">
    <name type="scientific">Cymbomonas tetramitiformis</name>
    <dbReference type="NCBI Taxonomy" id="36881"/>
    <lineage>
        <taxon>Eukaryota</taxon>
        <taxon>Viridiplantae</taxon>
        <taxon>Chlorophyta</taxon>
        <taxon>Pyramimonadophyceae</taxon>
        <taxon>Pyramimonadales</taxon>
        <taxon>Pyramimonadaceae</taxon>
        <taxon>Cymbomonas</taxon>
    </lineage>
</organism>
<reference evidence="2 3" key="1">
    <citation type="journal article" date="2015" name="Genome Biol. Evol.">
        <title>Comparative Genomics of a Bacterivorous Green Alga Reveals Evolutionary Causalities and Consequences of Phago-Mixotrophic Mode of Nutrition.</title>
        <authorList>
            <person name="Burns J.A."/>
            <person name="Paasch A."/>
            <person name="Narechania A."/>
            <person name="Kim E."/>
        </authorList>
    </citation>
    <scope>NUCLEOTIDE SEQUENCE [LARGE SCALE GENOMIC DNA]</scope>
    <source>
        <strain evidence="2 3">PLY_AMNH</strain>
    </source>
</reference>
<dbReference type="InterPro" id="IPR013097">
    <property type="entry name" value="Dabb"/>
</dbReference>
<comment type="caution">
    <text evidence="2">The sequence shown here is derived from an EMBL/GenBank/DDBJ whole genome shotgun (WGS) entry which is preliminary data.</text>
</comment>
<dbReference type="Proteomes" id="UP001190700">
    <property type="component" value="Unassembled WGS sequence"/>
</dbReference>
<dbReference type="Pfam" id="PF07876">
    <property type="entry name" value="Dabb"/>
    <property type="match status" value="1"/>
</dbReference>
<gene>
    <name evidence="2" type="ORF">CYMTET_39235</name>
</gene>
<dbReference type="EMBL" id="LGRX02026040">
    <property type="protein sequence ID" value="KAK3251425.1"/>
    <property type="molecule type" value="Genomic_DNA"/>
</dbReference>
<proteinExistence type="predicted"/>
<feature type="domain" description="Stress-response A/B barrel" evidence="1">
    <location>
        <begin position="1"/>
        <end position="68"/>
    </location>
</feature>
<dbReference type="Gene3D" id="3.30.70.100">
    <property type="match status" value="1"/>
</dbReference>